<reference evidence="3" key="2">
    <citation type="journal article" date="2011" name="PLoS Pathog.">
        <title>Comparative genomics yields insights into niche adaptation of plant vascular wilt pathogens.</title>
        <authorList>
            <person name="Klosterman S.J."/>
            <person name="Subbarao K.V."/>
            <person name="Kang S."/>
            <person name="Veronese P."/>
            <person name="Gold S.E."/>
            <person name="Thomma B.P.H.J."/>
            <person name="Chen Z."/>
            <person name="Henrissat B."/>
            <person name="Lee Y.-H."/>
            <person name="Park J."/>
            <person name="Garcia-Pedrajas M.D."/>
            <person name="Barbara D.J."/>
            <person name="Anchieta A."/>
            <person name="de Jonge R."/>
            <person name="Santhanam P."/>
            <person name="Maruthachalam K."/>
            <person name="Atallah Z."/>
            <person name="Amyotte S.G."/>
            <person name="Paz Z."/>
            <person name="Inderbitzin P."/>
            <person name="Hayes R.J."/>
            <person name="Heiman D.I."/>
            <person name="Young S."/>
            <person name="Zeng Q."/>
            <person name="Engels R."/>
            <person name="Galagan J."/>
            <person name="Cuomo C.A."/>
            <person name="Dobinson K.F."/>
            <person name="Ma L.-J."/>
        </authorList>
    </citation>
    <scope>NUCLEOTIDE SEQUENCE [LARGE SCALE GENOMIC DNA]</scope>
    <source>
        <strain evidence="3">VdLs.17 / ATCC MYA-4575 / FGSC 10137</strain>
    </source>
</reference>
<dbReference type="KEGG" id="vda:VDAG_10412"/>
<dbReference type="InParanoid" id="G2XJT0"/>
<feature type="region of interest" description="Disordered" evidence="1">
    <location>
        <begin position="1"/>
        <end position="20"/>
    </location>
</feature>
<organism evidence="2 3">
    <name type="scientific">Verticillium dahliae (strain VdLs.17 / ATCC MYA-4575 / FGSC 10137)</name>
    <name type="common">Verticillium wilt</name>
    <dbReference type="NCBI Taxonomy" id="498257"/>
    <lineage>
        <taxon>Eukaryota</taxon>
        <taxon>Fungi</taxon>
        <taxon>Dikarya</taxon>
        <taxon>Ascomycota</taxon>
        <taxon>Pezizomycotina</taxon>
        <taxon>Sordariomycetes</taxon>
        <taxon>Hypocreomycetidae</taxon>
        <taxon>Glomerellales</taxon>
        <taxon>Plectosphaerellaceae</taxon>
        <taxon>Verticillium</taxon>
    </lineage>
</organism>
<feature type="compositionally biased region" description="Low complexity" evidence="1">
    <location>
        <begin position="378"/>
        <end position="393"/>
    </location>
</feature>
<proteinExistence type="predicted"/>
<dbReference type="OMA" id="EMEARKY"/>
<feature type="compositionally biased region" description="Polar residues" evidence="1">
    <location>
        <begin position="310"/>
        <end position="363"/>
    </location>
</feature>
<gene>
    <name evidence="2" type="ORF">VDAG_10412</name>
</gene>
<feature type="compositionally biased region" description="Basic and acidic residues" evidence="1">
    <location>
        <begin position="175"/>
        <end position="195"/>
    </location>
</feature>
<feature type="compositionally biased region" description="Basic residues" evidence="1">
    <location>
        <begin position="409"/>
        <end position="428"/>
    </location>
</feature>
<feature type="region of interest" description="Disordered" evidence="1">
    <location>
        <begin position="243"/>
        <end position="439"/>
    </location>
</feature>
<dbReference type="EMBL" id="DS572732">
    <property type="protein sequence ID" value="EGY20783.1"/>
    <property type="molecule type" value="Genomic_DNA"/>
</dbReference>
<dbReference type="AlphaFoldDB" id="G2XJT0"/>
<dbReference type="eggNOG" id="ENOG502RS2E">
    <property type="taxonomic scope" value="Eukaryota"/>
</dbReference>
<feature type="compositionally biased region" description="Polar residues" evidence="1">
    <location>
        <begin position="265"/>
        <end position="278"/>
    </location>
</feature>
<sequence>MQKVQGPPHQIALPPPYDKIPPAFQTNVAISDIRDDSQKEAEYRENFADYVVFRFEKLNDPGDVDEGGNRRKPNWEKATRIKVEMSKEAAAGEIFRLKNKHRQFWEKKHALEPAQRLQLDQTLQLLQKGEQDQRFYYELVQIKELVDKRTAETRHHSKHSRDYRDGRKSATTRSKATDSQDSRGRGPGEQRKREQLSITAFYKRLLRPDVNAIDMMMMQQNPPTQRPHAHEATMFLPQGLYAQQQAQAQAQRGPPGTRIHPQALAQPQHQRVETQAQRQAPPLGPGQGQVRDQGQQPNAPPRPLMAQHGGVQQQSQHNGPSTKLSPQTQSQNGQARQPRQQGMAQKKPNNSVNMRDSSGNRASGTDHRCRRAEKHSRSPSTSSSFSSSSSEGSRYAPIASSLSGESRHTGRGRQRSRSRGRRGRRSRTRSQSLEQGHAVDGVGYAHRVIGASGRRPAFIRSGVRVVEPRDITRRRTMEEELDRLNHLRIENDMRLDGGLEFANGPQFNERVQYDRRQYFDGEAAFVRDVERDELRRQMTLEQQLWPQQEVDYDIVAPVVEGGRMRQGRVPPEYMVYRSRSPSDAYFENPFWPMKSVGANTSRPMEARGAFSYGNAAYDGRTSIVGCRSSH</sequence>
<keyword evidence="3" id="KW-1185">Reference proteome</keyword>
<accession>G2XJT0</accession>
<feature type="region of interest" description="Disordered" evidence="1">
    <location>
        <begin position="150"/>
        <end position="197"/>
    </location>
</feature>
<reference evidence="2 3" key="1">
    <citation type="submission" date="2008-03" db="EMBL/GenBank/DDBJ databases">
        <title>The Genome Sequence of Verticillium dahliae VdLs.17.</title>
        <authorList>
            <consortium name="The Broad Institute Genome Sequencing Platform"/>
            <person name="Ma L.-J.J."/>
            <person name="Klosterman S.J."/>
            <person name="Subbarao K."/>
            <person name="Dobinson K."/>
            <person name="Veronese P."/>
            <person name="Kang S."/>
            <person name="Gold S.E."/>
            <person name="Young S."/>
            <person name="Jaffe D."/>
            <person name="Gnerre S."/>
            <person name="Berlin A."/>
            <person name="Heiman D."/>
            <person name="Hepburn T."/>
            <person name="Sykes S."/>
            <person name="Alvarado L."/>
            <person name="Kodira C.D."/>
            <person name="Lander E."/>
            <person name="Galagan J."/>
            <person name="Nusbaum C."/>
            <person name="Birren B."/>
        </authorList>
    </citation>
    <scope>NUCLEOTIDE SEQUENCE [LARGE SCALE GENOMIC DNA]</scope>
    <source>
        <strain evidence="3">VdLs.17 / ATCC MYA-4575 / FGSC 10137</strain>
    </source>
</reference>
<dbReference type="GeneID" id="20711875"/>
<dbReference type="OrthoDB" id="3440029at2759"/>
<name>G2XJT0_VERDV</name>
<feature type="compositionally biased region" description="Basic and acidic residues" evidence="1">
    <location>
        <begin position="150"/>
        <end position="168"/>
    </location>
</feature>
<dbReference type="HOGENOM" id="CLU_434265_0_0_1"/>
<evidence type="ECO:0000313" key="3">
    <source>
        <dbReference type="Proteomes" id="UP000001611"/>
    </source>
</evidence>
<evidence type="ECO:0000256" key="1">
    <source>
        <dbReference type="SAM" id="MobiDB-lite"/>
    </source>
</evidence>
<dbReference type="Proteomes" id="UP000001611">
    <property type="component" value="Unassembled WGS sequence"/>
</dbReference>
<evidence type="ECO:0000313" key="2">
    <source>
        <dbReference type="EMBL" id="EGY20783.1"/>
    </source>
</evidence>
<protein>
    <submittedName>
        <fullName evidence="2">Uncharacterized protein</fullName>
    </submittedName>
</protein>
<dbReference type="RefSeq" id="XP_009658034.1">
    <property type="nucleotide sequence ID" value="XM_009659739.1"/>
</dbReference>